<name>S4PCH3_9NEOP</name>
<evidence type="ECO:0000259" key="1">
    <source>
        <dbReference type="Pfam" id="PF07648"/>
    </source>
</evidence>
<dbReference type="AlphaFoldDB" id="S4PCH3"/>
<dbReference type="InterPro" id="IPR002350">
    <property type="entry name" value="Kazal_dom"/>
</dbReference>
<reference evidence="2" key="2">
    <citation type="submission" date="2013-05" db="EMBL/GenBank/DDBJ databases">
        <authorList>
            <person name="Carter J.-M."/>
            <person name="Baker S.C."/>
            <person name="Pink R."/>
            <person name="Carter D.R.F."/>
            <person name="Collins A."/>
            <person name="Tomlin J."/>
            <person name="Gibbs M."/>
            <person name="Breuker C.J."/>
        </authorList>
    </citation>
    <scope>NUCLEOTIDE SEQUENCE</scope>
    <source>
        <tissue evidence="2">Ovary</tissue>
    </source>
</reference>
<protein>
    <recommendedName>
        <fullName evidence="1">Kazal-like domain-containing protein</fullName>
    </recommendedName>
</protein>
<feature type="domain" description="Kazal-like" evidence="1">
    <location>
        <begin position="99"/>
        <end position="148"/>
    </location>
</feature>
<organism evidence="2">
    <name type="scientific">Pararge aegeria</name>
    <name type="common">speckled wood butterfly</name>
    <dbReference type="NCBI Taxonomy" id="116150"/>
    <lineage>
        <taxon>Eukaryota</taxon>
        <taxon>Metazoa</taxon>
        <taxon>Ecdysozoa</taxon>
        <taxon>Arthropoda</taxon>
        <taxon>Hexapoda</taxon>
        <taxon>Insecta</taxon>
        <taxon>Pterygota</taxon>
        <taxon>Neoptera</taxon>
        <taxon>Endopterygota</taxon>
        <taxon>Lepidoptera</taxon>
        <taxon>Glossata</taxon>
        <taxon>Ditrysia</taxon>
        <taxon>Papilionoidea</taxon>
        <taxon>Nymphalidae</taxon>
        <taxon>Satyrinae</taxon>
        <taxon>Satyrini</taxon>
        <taxon>Parargina</taxon>
        <taxon>Pararge</taxon>
    </lineage>
</organism>
<reference evidence="2" key="1">
    <citation type="journal article" date="2013" name="BMC Genomics">
        <title>Unscrambling butterfly oogenesis.</title>
        <authorList>
            <person name="Carter J.M."/>
            <person name="Baker S.C."/>
            <person name="Pink R."/>
            <person name="Carter D.R."/>
            <person name="Collins A."/>
            <person name="Tomlin J."/>
            <person name="Gibbs M."/>
            <person name="Breuker C.J."/>
        </authorList>
    </citation>
    <scope>NUCLEOTIDE SEQUENCE</scope>
    <source>
        <tissue evidence="2">Ovary</tissue>
    </source>
</reference>
<sequence length="148" mass="15927">MDAYGKFKRRIVATDNKYLYSECKEGVCFDFGHKQVEMLSWRLLLCVITITAFHEAKSASLPFIRPAHIGDANGVVEGGTGLRGINFGRVREGVPPPLCAGRCAAPPAGPVCAFDAAGTARTFATLCELEAVSCRESTYYAITSLGEC</sequence>
<dbReference type="Pfam" id="PF07648">
    <property type="entry name" value="Kazal_2"/>
    <property type="match status" value="1"/>
</dbReference>
<accession>S4PCH3</accession>
<dbReference type="Gene3D" id="3.30.60.30">
    <property type="match status" value="1"/>
</dbReference>
<evidence type="ECO:0000313" key="2">
    <source>
        <dbReference type="EMBL" id="JAA88354.1"/>
    </source>
</evidence>
<proteinExistence type="predicted"/>
<dbReference type="EMBL" id="GAIX01004206">
    <property type="protein sequence ID" value="JAA88354.1"/>
    <property type="molecule type" value="Transcribed_RNA"/>
</dbReference>